<reference evidence="10" key="2">
    <citation type="submission" date="2017-03" db="EMBL/GenBank/DDBJ databases">
        <authorList>
            <person name="Afonso C.L."/>
            <person name="Miller P.J."/>
            <person name="Scott M.A."/>
            <person name="Spackman E."/>
            <person name="Goraichik I."/>
            <person name="Dimitrov K.M."/>
            <person name="Suarez D.L."/>
            <person name="Swayne D.E."/>
        </authorList>
    </citation>
    <scope>NUCLEOTIDE SEQUENCE [LARGE SCALE GENOMIC DNA]</scope>
</reference>
<dbReference type="PANTHER" id="PTHR33048">
    <property type="entry name" value="PTH11-LIKE INTEGRAL MEMBRANE PROTEIN (AFU_ORTHOLOGUE AFUA_5G11245)"/>
    <property type="match status" value="1"/>
</dbReference>
<dbReference type="Proteomes" id="UP000192927">
    <property type="component" value="Unassembled WGS sequence"/>
</dbReference>
<feature type="transmembrane region" description="Helical" evidence="7">
    <location>
        <begin position="66"/>
        <end position="84"/>
    </location>
</feature>
<evidence type="ECO:0000256" key="2">
    <source>
        <dbReference type="ARBA" id="ARBA00022692"/>
    </source>
</evidence>
<dbReference type="AlphaFoldDB" id="A0A1W5CT36"/>
<organism evidence="10 11">
    <name type="scientific">Lasallia pustulata</name>
    <dbReference type="NCBI Taxonomy" id="136370"/>
    <lineage>
        <taxon>Eukaryota</taxon>
        <taxon>Fungi</taxon>
        <taxon>Dikarya</taxon>
        <taxon>Ascomycota</taxon>
        <taxon>Pezizomycotina</taxon>
        <taxon>Lecanoromycetes</taxon>
        <taxon>OSLEUM clade</taxon>
        <taxon>Umbilicariomycetidae</taxon>
        <taxon>Umbilicariales</taxon>
        <taxon>Umbilicariaceae</taxon>
        <taxon>Lasallia</taxon>
    </lineage>
</organism>
<dbReference type="EMBL" id="FWEW01000213">
    <property type="protein sequence ID" value="SLM34054.1"/>
    <property type="molecule type" value="Genomic_DNA"/>
</dbReference>
<keyword evidence="11" id="KW-1185">Reference proteome</keyword>
<comment type="similarity">
    <text evidence="5">Belongs to the SAT4 family.</text>
</comment>
<feature type="transmembrane region" description="Helical" evidence="7">
    <location>
        <begin position="189"/>
        <end position="209"/>
    </location>
</feature>
<dbReference type="Proteomes" id="UP000324767">
    <property type="component" value="Unassembled WGS sequence"/>
</dbReference>
<evidence type="ECO:0000313" key="9">
    <source>
        <dbReference type="EMBL" id="KAA6413224.1"/>
    </source>
</evidence>
<evidence type="ECO:0000256" key="6">
    <source>
        <dbReference type="SAM" id="MobiDB-lite"/>
    </source>
</evidence>
<keyword evidence="4 7" id="KW-0472">Membrane</keyword>
<evidence type="ECO:0000256" key="3">
    <source>
        <dbReference type="ARBA" id="ARBA00022989"/>
    </source>
</evidence>
<feature type="transmembrane region" description="Helical" evidence="7">
    <location>
        <begin position="33"/>
        <end position="54"/>
    </location>
</feature>
<dbReference type="Pfam" id="PF20684">
    <property type="entry name" value="Fung_rhodopsin"/>
    <property type="match status" value="1"/>
</dbReference>
<proteinExistence type="inferred from homology"/>
<dbReference type="InterPro" id="IPR049326">
    <property type="entry name" value="Rhodopsin_dom_fungi"/>
</dbReference>
<evidence type="ECO:0000313" key="11">
    <source>
        <dbReference type="Proteomes" id="UP000192927"/>
    </source>
</evidence>
<feature type="transmembrane region" description="Helical" evidence="7">
    <location>
        <begin position="145"/>
        <end position="169"/>
    </location>
</feature>
<dbReference type="PANTHER" id="PTHR33048:SF160">
    <property type="entry name" value="SAT4 FAMILY MEMBRANE PROTEIN"/>
    <property type="match status" value="1"/>
</dbReference>
<name>A0A1W5CT36_9LECA</name>
<sequence length="417" mass="46508">MSNPTGEHIVGGLPPPPGVTPNFIDPYSLRKEIFAALVICLAISTFCVWTRMYTKLCITRSHGWDDYASLLAWVGLVAFCTIIFDNSNNGNGKHQWNVPREDLVPFAKLVNYQEVIYGPILFLTKLSILLLYLRLFVPTHKGKTYYLIQVNIWFNLLFYTVFGLLSVFACLPRRKIWEPSTPGHCVNENLFLVITAAFNIVSDFCILLLPLGKIWRLQMPVRRKVGVSAVFAAGLFACISSTMRLVVSISFVRTRDATYSLVPVGLWAIAEISSGISCGCLPVLPQFFRHFAPTVTSKLSFNPLNKLQASSSTKSSSNSKPGKARPPLHDTWGSHTLRDSYIELDERDEVRMGSGNVTTVKGGIRRPSDWSGDIEEYKTHEFRDLESGAPQIGVRKTVRVETSDISNGISDVEHSGK</sequence>
<evidence type="ECO:0000256" key="1">
    <source>
        <dbReference type="ARBA" id="ARBA00004141"/>
    </source>
</evidence>
<gene>
    <name evidence="9" type="ORF">FRX48_02968</name>
</gene>
<accession>A0A1W5CT36</accession>
<evidence type="ECO:0000256" key="5">
    <source>
        <dbReference type="ARBA" id="ARBA00038359"/>
    </source>
</evidence>
<feature type="compositionally biased region" description="Low complexity" evidence="6">
    <location>
        <begin position="310"/>
        <end position="320"/>
    </location>
</feature>
<comment type="subcellular location">
    <subcellularLocation>
        <location evidence="1">Membrane</location>
        <topology evidence="1">Multi-pass membrane protein</topology>
    </subcellularLocation>
</comment>
<reference evidence="9 12" key="3">
    <citation type="submission" date="2019-09" db="EMBL/GenBank/DDBJ databases">
        <title>The hologenome of the rock-dwelling lichen Lasallia pustulata.</title>
        <authorList>
            <person name="Greshake Tzovaras B."/>
            <person name="Segers F."/>
            <person name="Bicker A."/>
            <person name="Dal Grande F."/>
            <person name="Otte J."/>
            <person name="Hankeln T."/>
            <person name="Schmitt I."/>
            <person name="Ebersberger I."/>
        </authorList>
    </citation>
    <scope>NUCLEOTIDE SEQUENCE [LARGE SCALE GENOMIC DNA]</scope>
    <source>
        <strain evidence="9">A1-1</strain>
    </source>
</reference>
<protein>
    <recommendedName>
        <fullName evidence="8">Rhodopsin domain-containing protein</fullName>
    </recommendedName>
</protein>
<feature type="domain" description="Rhodopsin" evidence="8">
    <location>
        <begin position="51"/>
        <end position="289"/>
    </location>
</feature>
<dbReference type="InterPro" id="IPR052337">
    <property type="entry name" value="SAT4-like"/>
</dbReference>
<evidence type="ECO:0000313" key="12">
    <source>
        <dbReference type="Proteomes" id="UP000324767"/>
    </source>
</evidence>
<keyword evidence="2 7" id="KW-0812">Transmembrane</keyword>
<keyword evidence="3 7" id="KW-1133">Transmembrane helix</keyword>
<dbReference type="OrthoDB" id="5342292at2759"/>
<feature type="region of interest" description="Disordered" evidence="6">
    <location>
        <begin position="310"/>
        <end position="334"/>
    </location>
</feature>
<evidence type="ECO:0000259" key="8">
    <source>
        <dbReference type="Pfam" id="PF20684"/>
    </source>
</evidence>
<evidence type="ECO:0000256" key="7">
    <source>
        <dbReference type="SAM" id="Phobius"/>
    </source>
</evidence>
<dbReference type="GO" id="GO:0016020">
    <property type="term" value="C:membrane"/>
    <property type="evidence" value="ECO:0007669"/>
    <property type="project" value="UniProtKB-SubCell"/>
</dbReference>
<reference evidence="11" key="1">
    <citation type="submission" date="2017-03" db="EMBL/GenBank/DDBJ databases">
        <authorList>
            <person name="Sharma R."/>
            <person name="Thines M."/>
        </authorList>
    </citation>
    <scope>NUCLEOTIDE SEQUENCE [LARGE SCALE GENOMIC DNA]</scope>
</reference>
<evidence type="ECO:0000313" key="10">
    <source>
        <dbReference type="EMBL" id="SLM34054.1"/>
    </source>
</evidence>
<feature type="transmembrane region" description="Helical" evidence="7">
    <location>
        <begin position="230"/>
        <end position="252"/>
    </location>
</feature>
<feature type="transmembrane region" description="Helical" evidence="7">
    <location>
        <begin position="115"/>
        <end position="133"/>
    </location>
</feature>
<evidence type="ECO:0000256" key="4">
    <source>
        <dbReference type="ARBA" id="ARBA00023136"/>
    </source>
</evidence>
<feature type="transmembrane region" description="Helical" evidence="7">
    <location>
        <begin position="264"/>
        <end position="284"/>
    </location>
</feature>
<dbReference type="EMBL" id="VXIT01000004">
    <property type="protein sequence ID" value="KAA6413224.1"/>
    <property type="molecule type" value="Genomic_DNA"/>
</dbReference>